<evidence type="ECO:0000256" key="4">
    <source>
        <dbReference type="ARBA" id="ARBA00022679"/>
    </source>
</evidence>
<dbReference type="PANTHER" id="PTHR46223">
    <property type="entry name" value="HISTONE-LYSINE N-METHYLTRANSFERASE SUV39H"/>
    <property type="match status" value="1"/>
</dbReference>
<keyword evidence="3" id="KW-0489">Methyltransferase</keyword>
<evidence type="ECO:0000259" key="8">
    <source>
        <dbReference type="PROSITE" id="PS50280"/>
    </source>
</evidence>
<keyword evidence="7" id="KW-0862">Zinc</keyword>
<evidence type="ECO:0000259" key="10">
    <source>
        <dbReference type="PROSITE" id="PS50868"/>
    </source>
</evidence>
<keyword evidence="2" id="KW-0158">Chromosome</keyword>
<dbReference type="GO" id="GO:0032259">
    <property type="term" value="P:methylation"/>
    <property type="evidence" value="ECO:0007669"/>
    <property type="project" value="UniProtKB-KW"/>
</dbReference>
<dbReference type="InterPro" id="IPR007728">
    <property type="entry name" value="Pre-SET_dom"/>
</dbReference>
<dbReference type="GO" id="GO:0042054">
    <property type="term" value="F:histone methyltransferase activity"/>
    <property type="evidence" value="ECO:0007669"/>
    <property type="project" value="InterPro"/>
</dbReference>
<protein>
    <recommendedName>
        <fullName evidence="13">Histone-lysine N-methyltransferase SETMAR</fullName>
    </recommendedName>
</protein>
<keyword evidence="6" id="KW-0479">Metal-binding</keyword>
<sequence length="275" mass="30962">MNDNYVHKEDGIVYIDENIPGPKEKNNEYISLIELCNSQLTHSCNCGVKCEENICDCLKISGGVNYTSHSESHYLKLYKKNKNVMLTYPIIECSAHCKCSEKCGNRLVQNGPIGTLYVTTCKEKSIGLGLFTNKFIAKGTFICEYAGEVITKSEAIRRQQYNENKRKMNYIFCLNEHVSGGTIQIFIDPSMFGNIGRYINHSCEPKSEIIPVRVNSPIPKLAVFSCVDIFPNEEITFDYGASYLTNSSKSQDLNNGKTCLCGSKICRGYMPHNVY</sequence>
<accession>A0AAU9UKP6</accession>
<comment type="subcellular location">
    <subcellularLocation>
        <location evidence="1">Chromosome</location>
    </subcellularLocation>
</comment>
<evidence type="ECO:0000256" key="3">
    <source>
        <dbReference type="ARBA" id="ARBA00022603"/>
    </source>
</evidence>
<evidence type="ECO:0000256" key="5">
    <source>
        <dbReference type="ARBA" id="ARBA00022691"/>
    </source>
</evidence>
<dbReference type="Gene3D" id="2.170.270.10">
    <property type="entry name" value="SET domain"/>
    <property type="match status" value="1"/>
</dbReference>
<dbReference type="SUPFAM" id="SSF82199">
    <property type="entry name" value="SET domain"/>
    <property type="match status" value="1"/>
</dbReference>
<evidence type="ECO:0000259" key="9">
    <source>
        <dbReference type="PROSITE" id="PS50867"/>
    </source>
</evidence>
<dbReference type="GO" id="GO:0008757">
    <property type="term" value="F:S-adenosylmethionine-dependent methyltransferase activity"/>
    <property type="evidence" value="ECO:0007669"/>
    <property type="project" value="UniProtKB-ARBA"/>
</dbReference>
<dbReference type="GO" id="GO:0005694">
    <property type="term" value="C:chromosome"/>
    <property type="evidence" value="ECO:0007669"/>
    <property type="project" value="UniProtKB-SubCell"/>
</dbReference>
<dbReference type="Pfam" id="PF00856">
    <property type="entry name" value="SET"/>
    <property type="match status" value="1"/>
</dbReference>
<dbReference type="PROSITE" id="PS50868">
    <property type="entry name" value="POST_SET"/>
    <property type="match status" value="1"/>
</dbReference>
<evidence type="ECO:0000313" key="11">
    <source>
        <dbReference type="EMBL" id="CAH2099703.1"/>
    </source>
</evidence>
<evidence type="ECO:0000256" key="1">
    <source>
        <dbReference type="ARBA" id="ARBA00004286"/>
    </source>
</evidence>
<name>A0AAU9UKP6_EUPED</name>
<dbReference type="GO" id="GO:0008270">
    <property type="term" value="F:zinc ion binding"/>
    <property type="evidence" value="ECO:0007669"/>
    <property type="project" value="InterPro"/>
</dbReference>
<dbReference type="EMBL" id="CAKOGL010000022">
    <property type="protein sequence ID" value="CAH2099703.1"/>
    <property type="molecule type" value="Genomic_DNA"/>
</dbReference>
<dbReference type="GO" id="GO:0005634">
    <property type="term" value="C:nucleus"/>
    <property type="evidence" value="ECO:0007669"/>
    <property type="project" value="InterPro"/>
</dbReference>
<dbReference type="AlphaFoldDB" id="A0AAU9UKP6"/>
<dbReference type="SMART" id="SM00317">
    <property type="entry name" value="SET"/>
    <property type="match status" value="1"/>
</dbReference>
<dbReference type="InterPro" id="IPR050973">
    <property type="entry name" value="H3K9_Histone-Lys_N-MTase"/>
</dbReference>
<dbReference type="PROSITE" id="PS50867">
    <property type="entry name" value="PRE_SET"/>
    <property type="match status" value="1"/>
</dbReference>
<dbReference type="Proteomes" id="UP001153954">
    <property type="component" value="Unassembled WGS sequence"/>
</dbReference>
<dbReference type="PROSITE" id="PS50280">
    <property type="entry name" value="SET"/>
    <property type="match status" value="1"/>
</dbReference>
<evidence type="ECO:0008006" key="13">
    <source>
        <dbReference type="Google" id="ProtNLM"/>
    </source>
</evidence>
<evidence type="ECO:0000256" key="2">
    <source>
        <dbReference type="ARBA" id="ARBA00022454"/>
    </source>
</evidence>
<proteinExistence type="predicted"/>
<comment type="caution">
    <text evidence="11">The sequence shown here is derived from an EMBL/GenBank/DDBJ whole genome shotgun (WGS) entry which is preliminary data.</text>
</comment>
<organism evidence="11 12">
    <name type="scientific">Euphydryas editha</name>
    <name type="common">Edith's checkerspot</name>
    <dbReference type="NCBI Taxonomy" id="104508"/>
    <lineage>
        <taxon>Eukaryota</taxon>
        <taxon>Metazoa</taxon>
        <taxon>Ecdysozoa</taxon>
        <taxon>Arthropoda</taxon>
        <taxon>Hexapoda</taxon>
        <taxon>Insecta</taxon>
        <taxon>Pterygota</taxon>
        <taxon>Neoptera</taxon>
        <taxon>Endopterygota</taxon>
        <taxon>Lepidoptera</taxon>
        <taxon>Glossata</taxon>
        <taxon>Ditrysia</taxon>
        <taxon>Papilionoidea</taxon>
        <taxon>Nymphalidae</taxon>
        <taxon>Nymphalinae</taxon>
        <taxon>Euphydryas</taxon>
    </lineage>
</organism>
<dbReference type="PANTHER" id="PTHR46223:SF3">
    <property type="entry name" value="HISTONE-LYSINE N-METHYLTRANSFERASE SET-23"/>
    <property type="match status" value="1"/>
</dbReference>
<dbReference type="InterPro" id="IPR046341">
    <property type="entry name" value="SET_dom_sf"/>
</dbReference>
<evidence type="ECO:0000313" key="12">
    <source>
        <dbReference type="Proteomes" id="UP001153954"/>
    </source>
</evidence>
<dbReference type="InterPro" id="IPR003616">
    <property type="entry name" value="Post-SET_dom"/>
</dbReference>
<gene>
    <name evidence="11" type="ORF">EEDITHA_LOCUS14647</name>
</gene>
<feature type="domain" description="Pre-SET" evidence="9">
    <location>
        <begin position="42"/>
        <end position="111"/>
    </location>
</feature>
<evidence type="ECO:0000256" key="7">
    <source>
        <dbReference type="ARBA" id="ARBA00022833"/>
    </source>
</evidence>
<feature type="domain" description="SET" evidence="8">
    <location>
        <begin position="114"/>
        <end position="240"/>
    </location>
</feature>
<dbReference type="GO" id="GO:0008170">
    <property type="term" value="F:N-methyltransferase activity"/>
    <property type="evidence" value="ECO:0007669"/>
    <property type="project" value="UniProtKB-ARBA"/>
</dbReference>
<keyword evidence="12" id="KW-1185">Reference proteome</keyword>
<reference evidence="11" key="1">
    <citation type="submission" date="2022-03" db="EMBL/GenBank/DDBJ databases">
        <authorList>
            <person name="Tunstrom K."/>
        </authorList>
    </citation>
    <scope>NUCLEOTIDE SEQUENCE</scope>
</reference>
<dbReference type="InterPro" id="IPR001214">
    <property type="entry name" value="SET_dom"/>
</dbReference>
<keyword evidence="5" id="KW-0949">S-adenosyl-L-methionine</keyword>
<feature type="domain" description="Post-SET" evidence="10">
    <location>
        <begin position="255"/>
        <end position="271"/>
    </location>
</feature>
<keyword evidence="4" id="KW-0808">Transferase</keyword>
<evidence type="ECO:0000256" key="6">
    <source>
        <dbReference type="ARBA" id="ARBA00022723"/>
    </source>
</evidence>